<evidence type="ECO:0000313" key="3">
    <source>
        <dbReference type="Proteomes" id="UP000439550"/>
    </source>
</evidence>
<proteinExistence type="predicted"/>
<dbReference type="AlphaFoldDB" id="A0A7X1ZBY1"/>
<dbReference type="RefSeq" id="WP_153497118.1">
    <property type="nucleotide sequence ID" value="NZ_CAXYUY010000027.1"/>
</dbReference>
<dbReference type="Proteomes" id="UP000439550">
    <property type="component" value="Unassembled WGS sequence"/>
</dbReference>
<name>A0A7X1ZBY1_9LACT</name>
<comment type="caution">
    <text evidence="2">The sequence shown here is derived from an EMBL/GenBank/DDBJ whole genome shotgun (WGS) entry which is preliminary data.</text>
</comment>
<protein>
    <submittedName>
        <fullName evidence="2">Uncharacterized protein</fullName>
    </submittedName>
</protein>
<keyword evidence="1" id="KW-1133">Transmembrane helix</keyword>
<gene>
    <name evidence="2" type="ORF">GHI93_11210</name>
</gene>
<keyword evidence="3" id="KW-1185">Reference proteome</keyword>
<dbReference type="OrthoDB" id="2243924at2"/>
<keyword evidence="1" id="KW-0812">Transmembrane</keyword>
<accession>A0A7X1ZBY1</accession>
<evidence type="ECO:0000313" key="2">
    <source>
        <dbReference type="EMBL" id="MQW40487.1"/>
    </source>
</evidence>
<dbReference type="EMBL" id="WITJ01000021">
    <property type="protein sequence ID" value="MQW40487.1"/>
    <property type="molecule type" value="Genomic_DNA"/>
</dbReference>
<sequence>MSTWGVAFISLGLLLIAYKNWFGVIVLIFGVLMFFFSRRQKKKAEDAEKAAIEAHKEIKIKSRK</sequence>
<keyword evidence="1" id="KW-0472">Membrane</keyword>
<reference evidence="2 3" key="1">
    <citation type="submission" date="2019-10" db="EMBL/GenBank/DDBJ databases">
        <authorList>
            <person name="Dong K."/>
        </authorList>
    </citation>
    <scope>NUCLEOTIDE SEQUENCE [LARGE SCALE GENOMIC DNA]</scope>
    <source>
        <strain evidence="2 3">DSM 28960</strain>
    </source>
</reference>
<evidence type="ECO:0000256" key="1">
    <source>
        <dbReference type="SAM" id="Phobius"/>
    </source>
</evidence>
<organism evidence="2 3">
    <name type="scientific">Lactococcus hircilactis</name>
    <dbReference type="NCBI Taxonomy" id="1494462"/>
    <lineage>
        <taxon>Bacteria</taxon>
        <taxon>Bacillati</taxon>
        <taxon>Bacillota</taxon>
        <taxon>Bacilli</taxon>
        <taxon>Lactobacillales</taxon>
        <taxon>Streptococcaceae</taxon>
        <taxon>Lactococcus</taxon>
    </lineage>
</organism>
<feature type="transmembrane region" description="Helical" evidence="1">
    <location>
        <begin position="6"/>
        <end position="36"/>
    </location>
</feature>